<feature type="region of interest" description="Disordered" evidence="1">
    <location>
        <begin position="164"/>
        <end position="211"/>
    </location>
</feature>
<name>A0A8B8ZIQ9_PHODC</name>
<dbReference type="InterPro" id="IPR005162">
    <property type="entry name" value="Retrotrans_gag_dom"/>
</dbReference>
<keyword evidence="3" id="KW-1185">Reference proteome</keyword>
<evidence type="ECO:0000313" key="3">
    <source>
        <dbReference type="Proteomes" id="UP000228380"/>
    </source>
</evidence>
<dbReference type="RefSeq" id="XP_038974056.1">
    <property type="nucleotide sequence ID" value="XM_039118128.1"/>
</dbReference>
<proteinExistence type="predicted"/>
<protein>
    <submittedName>
        <fullName evidence="4">Uncharacterized protein LOC120105559</fullName>
    </submittedName>
</protein>
<feature type="compositionally biased region" description="Basic and acidic residues" evidence="1">
    <location>
        <begin position="177"/>
        <end position="195"/>
    </location>
</feature>
<dbReference type="Proteomes" id="UP000228380">
    <property type="component" value="Unplaced"/>
</dbReference>
<dbReference type="AlphaFoldDB" id="A0A8B8ZIQ9"/>
<organism evidence="3 4">
    <name type="scientific">Phoenix dactylifera</name>
    <name type="common">Date palm</name>
    <dbReference type="NCBI Taxonomy" id="42345"/>
    <lineage>
        <taxon>Eukaryota</taxon>
        <taxon>Viridiplantae</taxon>
        <taxon>Streptophyta</taxon>
        <taxon>Embryophyta</taxon>
        <taxon>Tracheophyta</taxon>
        <taxon>Spermatophyta</taxon>
        <taxon>Magnoliopsida</taxon>
        <taxon>Liliopsida</taxon>
        <taxon>Arecaceae</taxon>
        <taxon>Coryphoideae</taxon>
        <taxon>Phoeniceae</taxon>
        <taxon>Phoenix</taxon>
    </lineage>
</organism>
<gene>
    <name evidence="4" type="primary">LOC120105559</name>
</gene>
<accession>A0A8B8ZIQ9</accession>
<dbReference type="OrthoDB" id="759447at2759"/>
<sequence length="362" mass="42015">MPQMEPYDGLFDPPDHLKSYKALMALQRATNTLLCRAFPATFYKAARLWFSGLKPYSILSFEQLERQLTTYFAANRGQHGTSDSLFAIEQREGEPLKDYIDCFTSATWKIRNLDQSIVISALKTGARSYKFLFSIEKSFSVNFIEILAQARKYAKTEEAMAFRREAAEQPAKMKKKRLEECSRPRSRSPRHEKNPLRPQSPADPRSPAQMFSKYAPLPKFGRYTPLSSTRAEILMGIEGRGYLQPPSKMRSSAPRKCSDKYRRFHKDYGHDTKDYYQLRNEIEVLIRHGRLNQFVTGQPKRRVPEEQNREPPKEQNNSRPIVGIIHTIGGGRPECLRRRAKRKEPLQNVRALWRLSPSPMRI</sequence>
<dbReference type="Pfam" id="PF03732">
    <property type="entry name" value="Retrotrans_gag"/>
    <property type="match status" value="1"/>
</dbReference>
<feature type="region of interest" description="Disordered" evidence="1">
    <location>
        <begin position="295"/>
        <end position="325"/>
    </location>
</feature>
<evidence type="ECO:0000256" key="1">
    <source>
        <dbReference type="SAM" id="MobiDB-lite"/>
    </source>
</evidence>
<evidence type="ECO:0000313" key="4">
    <source>
        <dbReference type="RefSeq" id="XP_038974056.1"/>
    </source>
</evidence>
<dbReference type="PANTHER" id="PTHR33223">
    <property type="entry name" value="CCHC-TYPE DOMAIN-CONTAINING PROTEIN"/>
    <property type="match status" value="1"/>
</dbReference>
<dbReference type="PANTHER" id="PTHR33223:SF10">
    <property type="entry name" value="AMINOTRANSFERASE-LIKE PLANT MOBILE DOMAIN-CONTAINING PROTEIN"/>
    <property type="match status" value="1"/>
</dbReference>
<dbReference type="KEGG" id="pda:120105559"/>
<dbReference type="GeneID" id="120105559"/>
<feature type="compositionally biased region" description="Basic and acidic residues" evidence="1">
    <location>
        <begin position="302"/>
        <end position="313"/>
    </location>
</feature>
<feature type="domain" description="Retrotransposon gag" evidence="2">
    <location>
        <begin position="38"/>
        <end position="125"/>
    </location>
</feature>
<reference evidence="4" key="1">
    <citation type="submission" date="2025-08" db="UniProtKB">
        <authorList>
            <consortium name="RefSeq"/>
        </authorList>
    </citation>
    <scope>IDENTIFICATION</scope>
    <source>
        <tissue evidence="4">Young leaves</tissue>
    </source>
</reference>
<evidence type="ECO:0000259" key="2">
    <source>
        <dbReference type="Pfam" id="PF03732"/>
    </source>
</evidence>